<feature type="region of interest" description="Disordered" evidence="1">
    <location>
        <begin position="1"/>
        <end position="43"/>
    </location>
</feature>
<feature type="compositionally biased region" description="Low complexity" evidence="1">
    <location>
        <begin position="29"/>
        <end position="39"/>
    </location>
</feature>
<feature type="compositionally biased region" description="Low complexity" evidence="1">
    <location>
        <begin position="1"/>
        <end position="20"/>
    </location>
</feature>
<evidence type="ECO:0000313" key="3">
    <source>
        <dbReference type="WBParaSite" id="MhA1_Contig1194.frz3.gene1"/>
    </source>
</evidence>
<keyword evidence="2" id="KW-1185">Reference proteome</keyword>
<sequence>MDIYSLSSKSSTNSSSNSSSSDDDDFDKLSTNSASSDDTSSLKEEMKFYSEKIAALENKVEENNAILIRIDTKLDKLLNFNNPKEKENKNILNEMPPAYQIDHQEDLAINWRKNDEEEKENKNILHEISPATQIDDDKEAPINCFSALNWPERN</sequence>
<organism evidence="2 3">
    <name type="scientific">Meloidogyne hapla</name>
    <name type="common">Root-knot nematode worm</name>
    <dbReference type="NCBI Taxonomy" id="6305"/>
    <lineage>
        <taxon>Eukaryota</taxon>
        <taxon>Metazoa</taxon>
        <taxon>Ecdysozoa</taxon>
        <taxon>Nematoda</taxon>
        <taxon>Chromadorea</taxon>
        <taxon>Rhabditida</taxon>
        <taxon>Tylenchina</taxon>
        <taxon>Tylenchomorpha</taxon>
        <taxon>Tylenchoidea</taxon>
        <taxon>Meloidogynidae</taxon>
        <taxon>Meloidogyninae</taxon>
        <taxon>Meloidogyne</taxon>
    </lineage>
</organism>
<dbReference type="Proteomes" id="UP000095281">
    <property type="component" value="Unplaced"/>
</dbReference>
<evidence type="ECO:0000256" key="1">
    <source>
        <dbReference type="SAM" id="MobiDB-lite"/>
    </source>
</evidence>
<evidence type="ECO:0000313" key="2">
    <source>
        <dbReference type="Proteomes" id="UP000095281"/>
    </source>
</evidence>
<name>A0A1I8B1T0_MELHA</name>
<proteinExistence type="predicted"/>
<accession>A0A1I8B1T0</accession>
<dbReference type="AlphaFoldDB" id="A0A1I8B1T0"/>
<reference evidence="3" key="1">
    <citation type="submission" date="2016-11" db="UniProtKB">
        <authorList>
            <consortium name="WormBaseParasite"/>
        </authorList>
    </citation>
    <scope>IDENTIFICATION</scope>
</reference>
<dbReference type="WBParaSite" id="MhA1_Contig1194.frz3.gene1">
    <property type="protein sequence ID" value="MhA1_Contig1194.frz3.gene1"/>
    <property type="gene ID" value="MhA1_Contig1194.frz3.gene1"/>
</dbReference>
<protein>
    <submittedName>
        <fullName evidence="3">Uncharacterized protein</fullName>
    </submittedName>
</protein>